<dbReference type="AlphaFoldDB" id="A0A139A8N2"/>
<organism evidence="2 3">
    <name type="scientific">Gonapodya prolifera (strain JEL478)</name>
    <name type="common">Monoblepharis prolifera</name>
    <dbReference type="NCBI Taxonomy" id="1344416"/>
    <lineage>
        <taxon>Eukaryota</taxon>
        <taxon>Fungi</taxon>
        <taxon>Fungi incertae sedis</taxon>
        <taxon>Chytridiomycota</taxon>
        <taxon>Chytridiomycota incertae sedis</taxon>
        <taxon>Monoblepharidomycetes</taxon>
        <taxon>Monoblepharidales</taxon>
        <taxon>Gonapodyaceae</taxon>
        <taxon>Gonapodya</taxon>
    </lineage>
</organism>
<feature type="region of interest" description="Disordered" evidence="1">
    <location>
        <begin position="210"/>
        <end position="253"/>
    </location>
</feature>
<evidence type="ECO:0000313" key="3">
    <source>
        <dbReference type="Proteomes" id="UP000070544"/>
    </source>
</evidence>
<sequence length="500" mass="56237">MQDSHQPPIGEAEQENLSLHQQTSHKAREAPVGTYSPPYLSPLRPSYTHHPKPSMGLRKIRIEYWEGVKILVLRDDNLPRTYEEFAFTVCAKVPAIRAAAEQFVLRLRWKDPEQPDRMVHLDDDDDLELLYESGNIAVVMVELEETSEETVEQLWTKERIALVKDAMNARQAEQRQGARAHQQAQFDQPKQTFAFTEVSSISERSYNGSNPYLPSAYQPFDGSADSVRSSNSSSPMSNMNPPPYPDSHKRGLSDVTLSDAMGHLSLKERLTNLIAEPAFLDASLTGGAAVQVVSVAISGREFKFPLEFKNAMTATNAELMGVLGKPLWIGQRSWGYKRLKFDEDDMTITYMPRKSSTRAKFQSDTEYHFTIFFDSRPLFRAAMENYSDKIETLTLEDFRPTFVSPISIVRDIGNDRMPITTEWACISPPVELLVENAKAGGRYHCVYVVKDARNPVLSESGRIRLQTWLKTQLIAGAWTSGGKPDSFGFGAHSNGVVHLA</sequence>
<dbReference type="OrthoDB" id="10559871at2759"/>
<dbReference type="EMBL" id="KQ965781">
    <property type="protein sequence ID" value="KXS13161.1"/>
    <property type="molecule type" value="Genomic_DNA"/>
</dbReference>
<name>A0A139A8N2_GONPJ</name>
<proteinExistence type="predicted"/>
<accession>A0A139A8N2</accession>
<reference evidence="2 3" key="1">
    <citation type="journal article" date="2015" name="Genome Biol. Evol.">
        <title>Phylogenomic analyses indicate that early fungi evolved digesting cell walls of algal ancestors of land plants.</title>
        <authorList>
            <person name="Chang Y."/>
            <person name="Wang S."/>
            <person name="Sekimoto S."/>
            <person name="Aerts A.L."/>
            <person name="Choi C."/>
            <person name="Clum A."/>
            <person name="LaButti K.M."/>
            <person name="Lindquist E.A."/>
            <person name="Yee Ngan C."/>
            <person name="Ohm R.A."/>
            <person name="Salamov A.A."/>
            <person name="Grigoriev I.V."/>
            <person name="Spatafora J.W."/>
            <person name="Berbee M.L."/>
        </authorList>
    </citation>
    <scope>NUCLEOTIDE SEQUENCE [LARGE SCALE GENOMIC DNA]</scope>
    <source>
        <strain evidence="2 3">JEL478</strain>
    </source>
</reference>
<evidence type="ECO:0000313" key="2">
    <source>
        <dbReference type="EMBL" id="KXS13161.1"/>
    </source>
</evidence>
<feature type="region of interest" description="Disordered" evidence="1">
    <location>
        <begin position="1"/>
        <end position="50"/>
    </location>
</feature>
<feature type="compositionally biased region" description="Low complexity" evidence="1">
    <location>
        <begin position="35"/>
        <end position="46"/>
    </location>
</feature>
<feature type="compositionally biased region" description="Polar residues" evidence="1">
    <location>
        <begin position="15"/>
        <end position="24"/>
    </location>
</feature>
<feature type="compositionally biased region" description="Low complexity" evidence="1">
    <location>
        <begin position="229"/>
        <end position="239"/>
    </location>
</feature>
<dbReference type="Proteomes" id="UP000070544">
    <property type="component" value="Unassembled WGS sequence"/>
</dbReference>
<keyword evidence="3" id="KW-1185">Reference proteome</keyword>
<gene>
    <name evidence="2" type="ORF">M427DRAFT_71561</name>
</gene>
<evidence type="ECO:0000256" key="1">
    <source>
        <dbReference type="SAM" id="MobiDB-lite"/>
    </source>
</evidence>
<protein>
    <submittedName>
        <fullName evidence="2">Uncharacterized protein</fullName>
    </submittedName>
</protein>